<organism evidence="4">
    <name type="scientific">Brugia pahangi</name>
    <name type="common">Filarial nematode worm</name>
    <dbReference type="NCBI Taxonomy" id="6280"/>
    <lineage>
        <taxon>Eukaryota</taxon>
        <taxon>Metazoa</taxon>
        <taxon>Ecdysozoa</taxon>
        <taxon>Nematoda</taxon>
        <taxon>Chromadorea</taxon>
        <taxon>Rhabditida</taxon>
        <taxon>Spirurina</taxon>
        <taxon>Spiruromorpha</taxon>
        <taxon>Filarioidea</taxon>
        <taxon>Onchocercidae</taxon>
        <taxon>Brugia</taxon>
    </lineage>
</organism>
<reference evidence="4" key="1">
    <citation type="submission" date="2017-02" db="UniProtKB">
        <authorList>
            <consortium name="WormBaseParasite"/>
        </authorList>
    </citation>
    <scope>IDENTIFICATION</scope>
</reference>
<dbReference type="AlphaFoldDB" id="A0A0N4TRF3"/>
<proteinExistence type="predicted"/>
<gene>
    <name evidence="2" type="ORF">BPAG_LOCUS11187</name>
</gene>
<reference evidence="2 3" key="2">
    <citation type="submission" date="2018-11" db="EMBL/GenBank/DDBJ databases">
        <authorList>
            <consortium name="Pathogen Informatics"/>
        </authorList>
    </citation>
    <scope>NUCLEOTIDE SEQUENCE [LARGE SCALE GENOMIC DNA]</scope>
</reference>
<evidence type="ECO:0000256" key="1">
    <source>
        <dbReference type="SAM" id="MobiDB-lite"/>
    </source>
</evidence>
<dbReference type="WBParaSite" id="BPAG_0001122501-mRNA-1">
    <property type="protein sequence ID" value="BPAG_0001122501-mRNA-1"/>
    <property type="gene ID" value="BPAG_0001122501"/>
</dbReference>
<evidence type="ECO:0000313" key="2">
    <source>
        <dbReference type="EMBL" id="VDN92373.1"/>
    </source>
</evidence>
<dbReference type="Proteomes" id="UP000278627">
    <property type="component" value="Unassembled WGS sequence"/>
</dbReference>
<evidence type="ECO:0000313" key="3">
    <source>
        <dbReference type="Proteomes" id="UP000278627"/>
    </source>
</evidence>
<name>A0A0N4TRF3_BRUPA</name>
<protein>
    <submittedName>
        <fullName evidence="4">Zinc finger, CCHC-type</fullName>
    </submittedName>
</protein>
<evidence type="ECO:0000313" key="4">
    <source>
        <dbReference type="WBParaSite" id="BPAG_0001122501-mRNA-1"/>
    </source>
</evidence>
<sequence length="129" mass="14340">MLSPIGYGVSSARFLTVETKVEYWYCRYNGKYIRPKMMINEKYLQVRTVDIKTQKADGDIADGAPSIGNLITSRGRNNERLYKPKCSANRLGELGLGPIDCGICEEGPSEEEPTGGQTHLKKAYSTDSQ</sequence>
<keyword evidence="3" id="KW-1185">Reference proteome</keyword>
<feature type="region of interest" description="Disordered" evidence="1">
    <location>
        <begin position="105"/>
        <end position="129"/>
    </location>
</feature>
<dbReference type="EMBL" id="UZAD01013218">
    <property type="protein sequence ID" value="VDN92373.1"/>
    <property type="molecule type" value="Genomic_DNA"/>
</dbReference>
<accession>A0A0N4TRF3</accession>